<comment type="caution">
    <text evidence="2">The sequence shown here is derived from an EMBL/GenBank/DDBJ whole genome shotgun (WGS) entry which is preliminary data.</text>
</comment>
<name>A0A921SSH5_9FIRM</name>
<dbReference type="Proteomes" id="UP000760668">
    <property type="component" value="Unassembled WGS sequence"/>
</dbReference>
<sequence length="130" mass="14171">MDERVRELLDRVRGTALTMGEAAGATARYAAKCAGQTVDIAKLNMKIFDLKTDINALLREVGQAVYDTHLGRSADQSALEEKLGRIDEKNRAIGELKDRIAALKHAKECPACGASCGRDDKFCKSCGRPF</sequence>
<accession>A0A921SSH5</accession>
<dbReference type="EMBL" id="DYUC01000075">
    <property type="protein sequence ID" value="HJG86855.1"/>
    <property type="molecule type" value="Genomic_DNA"/>
</dbReference>
<evidence type="ECO:0000313" key="2">
    <source>
        <dbReference type="EMBL" id="HJG86855.1"/>
    </source>
</evidence>
<protein>
    <submittedName>
        <fullName evidence="2">Zinc ribbon domain-containing protein</fullName>
    </submittedName>
</protein>
<keyword evidence="1" id="KW-0175">Coiled coil</keyword>
<reference evidence="2" key="2">
    <citation type="submission" date="2021-09" db="EMBL/GenBank/DDBJ databases">
        <authorList>
            <person name="Gilroy R."/>
        </authorList>
    </citation>
    <scope>NUCLEOTIDE SEQUENCE</scope>
    <source>
        <strain evidence="2">CHK179-5677</strain>
    </source>
</reference>
<feature type="coiled-coil region" evidence="1">
    <location>
        <begin position="40"/>
        <end position="106"/>
    </location>
</feature>
<dbReference type="RefSeq" id="WP_295368574.1">
    <property type="nucleotide sequence ID" value="NZ_DYUC01000075.1"/>
</dbReference>
<evidence type="ECO:0000313" key="3">
    <source>
        <dbReference type="Proteomes" id="UP000760668"/>
    </source>
</evidence>
<proteinExistence type="predicted"/>
<gene>
    <name evidence="2" type="ORF">K8V01_07535</name>
</gene>
<dbReference type="AlphaFoldDB" id="A0A921SSH5"/>
<reference evidence="2" key="1">
    <citation type="journal article" date="2021" name="PeerJ">
        <title>Extensive microbial diversity within the chicken gut microbiome revealed by metagenomics and culture.</title>
        <authorList>
            <person name="Gilroy R."/>
            <person name="Ravi A."/>
            <person name="Getino M."/>
            <person name="Pursley I."/>
            <person name="Horton D.L."/>
            <person name="Alikhan N.F."/>
            <person name="Baker D."/>
            <person name="Gharbi K."/>
            <person name="Hall N."/>
            <person name="Watson M."/>
            <person name="Adriaenssens E.M."/>
            <person name="Foster-Nyarko E."/>
            <person name="Jarju S."/>
            <person name="Secka A."/>
            <person name="Antonio M."/>
            <person name="Oren A."/>
            <person name="Chaudhuri R.R."/>
            <person name="La Ragione R."/>
            <person name="Hildebrand F."/>
            <person name="Pallen M.J."/>
        </authorList>
    </citation>
    <scope>NUCLEOTIDE SEQUENCE</scope>
    <source>
        <strain evidence="2">CHK179-5677</strain>
    </source>
</reference>
<organism evidence="2 3">
    <name type="scientific">Pseudoflavonifractor capillosus</name>
    <dbReference type="NCBI Taxonomy" id="106588"/>
    <lineage>
        <taxon>Bacteria</taxon>
        <taxon>Bacillati</taxon>
        <taxon>Bacillota</taxon>
        <taxon>Clostridia</taxon>
        <taxon>Eubacteriales</taxon>
        <taxon>Oscillospiraceae</taxon>
        <taxon>Pseudoflavonifractor</taxon>
    </lineage>
</organism>
<evidence type="ECO:0000256" key="1">
    <source>
        <dbReference type="SAM" id="Coils"/>
    </source>
</evidence>